<proteinExistence type="predicted"/>
<reference evidence="2 3" key="1">
    <citation type="submission" date="2019-10" db="EMBL/GenBank/DDBJ databases">
        <title>The completed genome of Lactobacillus harbinensis M1.</title>
        <authorList>
            <person name="Zheng Y."/>
        </authorList>
    </citation>
    <scope>NUCLEOTIDE SEQUENCE [LARGE SCALE GENOMIC DNA]</scope>
    <source>
        <strain evidence="2 3">M1</strain>
    </source>
</reference>
<evidence type="ECO:0000256" key="1">
    <source>
        <dbReference type="SAM" id="Phobius"/>
    </source>
</evidence>
<gene>
    <name evidence="2" type="ORF">D1010_05985</name>
</gene>
<protein>
    <submittedName>
        <fullName evidence="2">Uncharacterized protein</fullName>
    </submittedName>
</protein>
<evidence type="ECO:0000313" key="3">
    <source>
        <dbReference type="Proteomes" id="UP000326779"/>
    </source>
</evidence>
<name>A0A5P8M3Y2_9LACO</name>
<dbReference type="RefSeq" id="WP_152260485.1">
    <property type="nucleotide sequence ID" value="NZ_CP045143.1"/>
</dbReference>
<accession>A0A5P8M3Y2</accession>
<keyword evidence="1" id="KW-0472">Membrane</keyword>
<evidence type="ECO:0000313" key="2">
    <source>
        <dbReference type="EMBL" id="QFR23027.1"/>
    </source>
</evidence>
<keyword evidence="1" id="KW-1133">Transmembrane helix</keyword>
<organism evidence="2 3">
    <name type="scientific">Schleiferilactobacillus harbinensis</name>
    <dbReference type="NCBI Taxonomy" id="304207"/>
    <lineage>
        <taxon>Bacteria</taxon>
        <taxon>Bacillati</taxon>
        <taxon>Bacillota</taxon>
        <taxon>Bacilli</taxon>
        <taxon>Lactobacillales</taxon>
        <taxon>Lactobacillaceae</taxon>
        <taxon>Schleiferilactobacillus</taxon>
    </lineage>
</organism>
<feature type="transmembrane region" description="Helical" evidence="1">
    <location>
        <begin position="6"/>
        <end position="26"/>
    </location>
</feature>
<dbReference type="KEGG" id="lhb:D1010_05985"/>
<keyword evidence="1" id="KW-0812">Transmembrane</keyword>
<dbReference type="EMBL" id="CP045143">
    <property type="protein sequence ID" value="QFR23027.1"/>
    <property type="molecule type" value="Genomic_DNA"/>
</dbReference>
<sequence>MEEIIKQLAPLLNVLSPLLLGLLAYLEFNKKNHREEHNDDVDSRDKLIESLRAERDAIYSKWLASEKQVDRLRKELNERKKDDE</sequence>
<dbReference type="AlphaFoldDB" id="A0A5P8M3Y2"/>
<dbReference type="Proteomes" id="UP000326779">
    <property type="component" value="Chromosome"/>
</dbReference>